<dbReference type="Proteomes" id="UP001196413">
    <property type="component" value="Unassembled WGS sequence"/>
</dbReference>
<proteinExistence type="predicted"/>
<sequence>MHPEPISPDASPATLTYPTTADKRTTRITNIILIPITPDWNLPPLTTVTMKSDSPIPTDIVVSHVTSRPETTHERTTIAVTPDSILQTISLATMEGHTYTITQDQSLVTVTSPERPSSLGDVSTLVSSSETTTSNMIRHYFGFVACHCGDNGNLSYCQYRGDY</sequence>
<dbReference type="EMBL" id="JAHQIW010000169">
    <property type="protein sequence ID" value="KAJ1346421.1"/>
    <property type="molecule type" value="Genomic_DNA"/>
</dbReference>
<accession>A0AAD5QGS8</accession>
<organism evidence="1 2">
    <name type="scientific">Parelaphostrongylus tenuis</name>
    <name type="common">Meningeal worm</name>
    <dbReference type="NCBI Taxonomy" id="148309"/>
    <lineage>
        <taxon>Eukaryota</taxon>
        <taxon>Metazoa</taxon>
        <taxon>Ecdysozoa</taxon>
        <taxon>Nematoda</taxon>
        <taxon>Chromadorea</taxon>
        <taxon>Rhabditida</taxon>
        <taxon>Rhabditina</taxon>
        <taxon>Rhabditomorpha</taxon>
        <taxon>Strongyloidea</taxon>
        <taxon>Metastrongylidae</taxon>
        <taxon>Parelaphostrongylus</taxon>
    </lineage>
</organism>
<reference evidence="1" key="1">
    <citation type="submission" date="2021-06" db="EMBL/GenBank/DDBJ databases">
        <title>Parelaphostrongylus tenuis whole genome reference sequence.</title>
        <authorList>
            <person name="Garwood T.J."/>
            <person name="Larsen P.A."/>
            <person name="Fountain-Jones N.M."/>
            <person name="Garbe J.R."/>
            <person name="Macchietto M.G."/>
            <person name="Kania S.A."/>
            <person name="Gerhold R.W."/>
            <person name="Richards J.E."/>
            <person name="Wolf T.M."/>
        </authorList>
    </citation>
    <scope>NUCLEOTIDE SEQUENCE</scope>
    <source>
        <strain evidence="1">MNPRO001-30</strain>
        <tissue evidence="1">Meninges</tissue>
    </source>
</reference>
<dbReference type="AlphaFoldDB" id="A0AAD5QGS8"/>
<comment type="caution">
    <text evidence="1">The sequence shown here is derived from an EMBL/GenBank/DDBJ whole genome shotgun (WGS) entry which is preliminary data.</text>
</comment>
<name>A0AAD5QGS8_PARTN</name>
<protein>
    <submittedName>
        <fullName evidence="1">Uncharacterized protein</fullName>
    </submittedName>
</protein>
<keyword evidence="2" id="KW-1185">Reference proteome</keyword>
<gene>
    <name evidence="1" type="ORF">KIN20_001200</name>
</gene>
<evidence type="ECO:0000313" key="2">
    <source>
        <dbReference type="Proteomes" id="UP001196413"/>
    </source>
</evidence>
<evidence type="ECO:0000313" key="1">
    <source>
        <dbReference type="EMBL" id="KAJ1346421.1"/>
    </source>
</evidence>